<accession>A0A1D8AFB1</accession>
<dbReference type="PANTHER" id="PTHR33375:SF7">
    <property type="entry name" value="CHROMOSOME 2-PARTITIONING PROTEIN PARB-RELATED"/>
    <property type="match status" value="1"/>
</dbReference>
<keyword evidence="4" id="KW-1185">Reference proteome</keyword>
<evidence type="ECO:0000256" key="1">
    <source>
        <dbReference type="SAM" id="MobiDB-lite"/>
    </source>
</evidence>
<dbReference type="GO" id="GO:0007059">
    <property type="term" value="P:chromosome segregation"/>
    <property type="evidence" value="ECO:0007669"/>
    <property type="project" value="TreeGrafter"/>
</dbReference>
<dbReference type="InterPro" id="IPR036086">
    <property type="entry name" value="ParB/Sulfiredoxin_sf"/>
</dbReference>
<dbReference type="EMBL" id="CP017077">
    <property type="protein sequence ID" value="AOR80808.1"/>
    <property type="molecule type" value="Genomic_DNA"/>
</dbReference>
<evidence type="ECO:0000259" key="2">
    <source>
        <dbReference type="SMART" id="SM00470"/>
    </source>
</evidence>
<geneLocation type="plasmid" evidence="3 4">
    <name>pSA2</name>
</geneLocation>
<protein>
    <submittedName>
        <fullName evidence="3">Chromosome partitioning protein ParB</fullName>
    </submittedName>
</protein>
<dbReference type="RefSeq" id="WP_008831236.1">
    <property type="nucleotide sequence ID" value="NZ_CP017077.1"/>
</dbReference>
<sequence length="609" mass="66103">MKLAFVHLDKLCVSRLNMRYARKAPDVSDILPTVRARGVLQPIIVRPCSGAEGETGHHEILAGARRFHAAQIIEQECTGQPGHEPAQLPCAILEDGDDADAIEASLIENSARLDPDEVSRWECFIRLVKEGRKPADIAATFGLPDLAVKRILALGNLLPRIRDLYRREEIDAGTVRHLTLASKSQQKAWLALLDDPEAYAPRGFNLKGWLFAGQSIPAGHALFDVSTSGLATVADLFGEDSYFADAPAFWTAQNAAIEARRGEYLEQGWADALVIGPDAHFHAWEHEKTPKRKGGRVYLDVRANGEVIAHEGYLSRKEAARLAKAGKNAEGDAGIKAVRPELTANMQTYIHLHRHAAVRAELLAFPGAALRLMAAHAIVGSHLWRVTPEPQAARSDAIAESIANSAAETVFDRARVDVLAMLGLPTEEPHVTGAEKPNGMCALFARLLLLPDSAVMALIAVVMGETLAAGSPVVEALAREMGADMQHWWKADDAFFEPLRDREVLLAILGEVGGSEVASASTCEKAKTIKAIIRDHLDGANGRERCENWVPRWMAFPPAAYTARGGVETVDAHRRSLIVADDYDVDASETGLEPDDRPDDGDALDVIAA</sequence>
<feature type="region of interest" description="Disordered" evidence="1">
    <location>
        <begin position="586"/>
        <end position="609"/>
    </location>
</feature>
<dbReference type="SUPFAM" id="SSF109709">
    <property type="entry name" value="KorB DNA-binding domain-like"/>
    <property type="match status" value="1"/>
</dbReference>
<dbReference type="PANTHER" id="PTHR33375">
    <property type="entry name" value="CHROMOSOME-PARTITIONING PROTEIN PARB-RELATED"/>
    <property type="match status" value="1"/>
</dbReference>
<dbReference type="SUPFAM" id="SSF110849">
    <property type="entry name" value="ParB/Sulfiredoxin"/>
    <property type="match status" value="1"/>
</dbReference>
<dbReference type="GO" id="GO:0005694">
    <property type="term" value="C:chromosome"/>
    <property type="evidence" value="ECO:0007669"/>
    <property type="project" value="TreeGrafter"/>
</dbReference>
<reference evidence="4" key="1">
    <citation type="journal article" date="2017" name="J. Biotechnol.">
        <title>Complete genome sequence of Novosphingobium resinovorum SA1, a versatile xenobiotic-degrading bacterium capable of utilizing sulfanilic acid.</title>
        <authorList>
            <person name="Hegedus B."/>
            <person name="Kos P.B."/>
            <person name="Balint B."/>
            <person name="Maroti G."/>
            <person name="Gan H.M."/>
            <person name="Perei K."/>
            <person name="Rakhely G."/>
        </authorList>
    </citation>
    <scope>NUCLEOTIDE SEQUENCE [LARGE SCALE GENOMIC DNA]</scope>
    <source>
        <strain evidence="4">SA1</strain>
    </source>
</reference>
<dbReference type="Gene3D" id="3.90.1530.30">
    <property type="match status" value="1"/>
</dbReference>
<dbReference type="SMART" id="SM00470">
    <property type="entry name" value="ParB"/>
    <property type="match status" value="1"/>
</dbReference>
<gene>
    <name evidence="3" type="ORF">BES08_28825</name>
</gene>
<name>A0A1D8AFB1_9SPHN</name>
<dbReference type="OrthoDB" id="9813122at2"/>
<feature type="domain" description="ParB-like N-terminal" evidence="2">
    <location>
        <begin position="4"/>
        <end position="110"/>
    </location>
</feature>
<evidence type="ECO:0000313" key="4">
    <source>
        <dbReference type="Proteomes" id="UP000094626"/>
    </source>
</evidence>
<dbReference type="AlphaFoldDB" id="A0A1D8AFB1"/>
<dbReference type="InterPro" id="IPR050336">
    <property type="entry name" value="Chromosome_partition/occlusion"/>
</dbReference>
<organism evidence="3 4">
    <name type="scientific">Novosphingobium resinovorum</name>
    <dbReference type="NCBI Taxonomy" id="158500"/>
    <lineage>
        <taxon>Bacteria</taxon>
        <taxon>Pseudomonadati</taxon>
        <taxon>Pseudomonadota</taxon>
        <taxon>Alphaproteobacteria</taxon>
        <taxon>Sphingomonadales</taxon>
        <taxon>Sphingomonadaceae</taxon>
        <taxon>Novosphingobium</taxon>
    </lineage>
</organism>
<feature type="compositionally biased region" description="Acidic residues" evidence="1">
    <location>
        <begin position="586"/>
        <end position="603"/>
    </location>
</feature>
<proteinExistence type="predicted"/>
<dbReference type="InterPro" id="IPR003115">
    <property type="entry name" value="ParB_N"/>
</dbReference>
<dbReference type="Gene3D" id="1.10.10.2830">
    <property type="match status" value="1"/>
</dbReference>
<dbReference type="Proteomes" id="UP000094626">
    <property type="component" value="Plasmid pSA2"/>
</dbReference>
<keyword evidence="3" id="KW-0614">Plasmid</keyword>
<dbReference type="KEGG" id="nre:BES08_28825"/>
<evidence type="ECO:0000313" key="3">
    <source>
        <dbReference type="EMBL" id="AOR80808.1"/>
    </source>
</evidence>
<dbReference type="Pfam" id="PF02195">
    <property type="entry name" value="ParB_N"/>
    <property type="match status" value="1"/>
</dbReference>